<reference evidence="2" key="1">
    <citation type="journal article" date="2021" name="PeerJ">
        <title>Extensive microbial diversity within the chicken gut microbiome revealed by metagenomics and culture.</title>
        <authorList>
            <person name="Gilroy R."/>
            <person name="Ravi A."/>
            <person name="Getino M."/>
            <person name="Pursley I."/>
            <person name="Horton D.L."/>
            <person name="Alikhan N.F."/>
            <person name="Baker D."/>
            <person name="Gharbi K."/>
            <person name="Hall N."/>
            <person name="Watson M."/>
            <person name="Adriaenssens E.M."/>
            <person name="Foster-Nyarko E."/>
            <person name="Jarju S."/>
            <person name="Secka A."/>
            <person name="Antonio M."/>
            <person name="Oren A."/>
            <person name="Chaudhuri R.R."/>
            <person name="La Ragione R."/>
            <person name="Hildebrand F."/>
            <person name="Pallen M.J."/>
        </authorList>
    </citation>
    <scope>NUCLEOTIDE SEQUENCE</scope>
    <source>
        <strain evidence="2">ChiGjej5B5-7349</strain>
    </source>
</reference>
<dbReference type="GO" id="GO:0042597">
    <property type="term" value="C:periplasmic space"/>
    <property type="evidence" value="ECO:0007669"/>
    <property type="project" value="UniProtKB-ARBA"/>
</dbReference>
<dbReference type="Pfam" id="PF00496">
    <property type="entry name" value="SBP_bac_5"/>
    <property type="match status" value="1"/>
</dbReference>
<proteinExistence type="predicted"/>
<accession>A0A921SPU6</accession>
<dbReference type="GO" id="GO:0043190">
    <property type="term" value="C:ATP-binding cassette (ABC) transporter complex"/>
    <property type="evidence" value="ECO:0007669"/>
    <property type="project" value="InterPro"/>
</dbReference>
<evidence type="ECO:0000259" key="1">
    <source>
        <dbReference type="Pfam" id="PF00496"/>
    </source>
</evidence>
<comment type="caution">
    <text evidence="2">The sequence shown here is derived from an EMBL/GenBank/DDBJ whole genome shotgun (WGS) entry which is preliminary data.</text>
</comment>
<dbReference type="PANTHER" id="PTHR30290">
    <property type="entry name" value="PERIPLASMIC BINDING COMPONENT OF ABC TRANSPORTER"/>
    <property type="match status" value="1"/>
</dbReference>
<dbReference type="EMBL" id="DYUK01000289">
    <property type="protein sequence ID" value="HJG81267.1"/>
    <property type="molecule type" value="Genomic_DNA"/>
</dbReference>
<dbReference type="PROSITE" id="PS51257">
    <property type="entry name" value="PROKAR_LIPOPROTEIN"/>
    <property type="match status" value="1"/>
</dbReference>
<reference evidence="2" key="2">
    <citation type="submission" date="2021-09" db="EMBL/GenBank/DDBJ databases">
        <authorList>
            <person name="Gilroy R."/>
        </authorList>
    </citation>
    <scope>NUCLEOTIDE SEQUENCE</scope>
    <source>
        <strain evidence="2">ChiGjej5B5-7349</strain>
    </source>
</reference>
<organism evidence="2 3">
    <name type="scientific">Brevibacterium senegalense</name>
    <dbReference type="NCBI Taxonomy" id="1033736"/>
    <lineage>
        <taxon>Bacteria</taxon>
        <taxon>Bacillati</taxon>
        <taxon>Actinomycetota</taxon>
        <taxon>Actinomycetes</taxon>
        <taxon>Micrococcales</taxon>
        <taxon>Brevibacteriaceae</taxon>
        <taxon>Brevibacterium</taxon>
    </lineage>
</organism>
<dbReference type="PIRSF" id="PIRSF002741">
    <property type="entry name" value="MppA"/>
    <property type="match status" value="1"/>
</dbReference>
<dbReference type="InterPro" id="IPR006311">
    <property type="entry name" value="TAT_signal"/>
</dbReference>
<name>A0A921SPU6_9MICO</name>
<dbReference type="Gene3D" id="3.90.76.10">
    <property type="entry name" value="Dipeptide-binding Protein, Domain 1"/>
    <property type="match status" value="1"/>
</dbReference>
<dbReference type="PROSITE" id="PS51318">
    <property type="entry name" value="TAT"/>
    <property type="match status" value="1"/>
</dbReference>
<dbReference type="InterPro" id="IPR039424">
    <property type="entry name" value="SBP_5"/>
</dbReference>
<dbReference type="GO" id="GO:1904680">
    <property type="term" value="F:peptide transmembrane transporter activity"/>
    <property type="evidence" value="ECO:0007669"/>
    <property type="project" value="TreeGrafter"/>
</dbReference>
<dbReference type="Proteomes" id="UP000784435">
    <property type="component" value="Unassembled WGS sequence"/>
</dbReference>
<evidence type="ECO:0000313" key="2">
    <source>
        <dbReference type="EMBL" id="HJG81267.1"/>
    </source>
</evidence>
<dbReference type="InterPro" id="IPR000914">
    <property type="entry name" value="SBP_5_dom"/>
</dbReference>
<dbReference type="InterPro" id="IPR030678">
    <property type="entry name" value="Peptide/Ni-bd"/>
</dbReference>
<sequence>MSTRTSRRTFLGGTAAVAAAGAAAGCSFDKGGSGGDAGGGEAKAEINVNSFGPRPTFIENFNPFSPTDGVIGSNYLYDPLAYLDVNNEYEITPWLAESIEFDAEARTATVTLRDDITWSDGEKITTADLVYTVMELPAQAEKQKANVTSHQFEVTAVDERVAEFTWSEENADINGDRTLAVLAPYPKHVFEKEDLATFTNADPVTSSPLTVASFSPQRISFAVRDDHFMGAWDRIGTVNWVPYGSPEIGKSMILQGTMDMATLSLQNAEETIVAEGHHYWTVELVGSESLIFNTAKAPFDDKHVRHAIYAALDTDQIHSLFDIGLLSTSPTTMDEKVFGDAVVEEYRAPHVADAEAAKKWLADGGWSVEGGALVKDGTSYPVSFKTVADYVNWSTWSDGVKAQLKDVLGLDVSILKIPDAQIWDQFANGEFEIGMSWVGGGPHLSAVYSDWHSDNVKPIGESSDANYGRVENPELDELLDASRVEYDEAKLVELSQQMQKIVVDECYCGPFNPSASFLEASGRNFEGFPPMPLTKGDIIPRPYGPEGWQTMAKLTPKS</sequence>
<dbReference type="SUPFAM" id="SSF53850">
    <property type="entry name" value="Periplasmic binding protein-like II"/>
    <property type="match status" value="1"/>
</dbReference>
<evidence type="ECO:0000313" key="3">
    <source>
        <dbReference type="Proteomes" id="UP000784435"/>
    </source>
</evidence>
<feature type="domain" description="Solute-binding protein family 5" evidence="1">
    <location>
        <begin position="90"/>
        <end position="445"/>
    </location>
</feature>
<dbReference type="AlphaFoldDB" id="A0A921SPU6"/>
<dbReference type="GO" id="GO:0015833">
    <property type="term" value="P:peptide transport"/>
    <property type="evidence" value="ECO:0007669"/>
    <property type="project" value="TreeGrafter"/>
</dbReference>
<protein>
    <submittedName>
        <fullName evidence="2">ABC transporter substrate-binding protein</fullName>
    </submittedName>
</protein>
<dbReference type="Gene3D" id="3.40.190.10">
    <property type="entry name" value="Periplasmic binding protein-like II"/>
    <property type="match status" value="1"/>
</dbReference>
<gene>
    <name evidence="2" type="ORF">K8V08_12730</name>
</gene>
<dbReference type="Gene3D" id="3.10.105.10">
    <property type="entry name" value="Dipeptide-binding Protein, Domain 3"/>
    <property type="match status" value="1"/>
</dbReference>